<feature type="domain" description="PPIase FKBP-type" evidence="9">
    <location>
        <begin position="138"/>
        <end position="224"/>
    </location>
</feature>
<sequence length="224" mass="23912">MKRTLLSAALMTLALTAHAADTVELKTLEQKIGYGAGMQMGQTLITSGMDMDEAAVIQGLKDALAGRDPRLSGRDMREAFVIGQEKADQKKIMRGQANLDEGLAYLAKNGKEKGVITTKSGLQYKVLKAGTGKTPSKDDTVVTHYTGKLLDGTVFDSSRERGEPASFQVSQVISGWTEVLQLMKEGARYEVVIPSELAYGTSGAGGKIGPNAALIFDVELISVK</sequence>
<comment type="catalytic activity">
    <reaction evidence="1 6 7">
        <text>[protein]-peptidylproline (omega=180) = [protein]-peptidylproline (omega=0)</text>
        <dbReference type="Rhea" id="RHEA:16237"/>
        <dbReference type="Rhea" id="RHEA-COMP:10747"/>
        <dbReference type="Rhea" id="RHEA-COMP:10748"/>
        <dbReference type="ChEBI" id="CHEBI:83833"/>
        <dbReference type="ChEBI" id="CHEBI:83834"/>
        <dbReference type="EC" id="5.2.1.8"/>
    </reaction>
</comment>
<dbReference type="Gene3D" id="1.10.287.460">
    <property type="entry name" value="Peptidyl-prolyl cis-trans isomerase, FKBP-type, N-terminal domain"/>
    <property type="match status" value="1"/>
</dbReference>
<evidence type="ECO:0000256" key="1">
    <source>
        <dbReference type="ARBA" id="ARBA00000971"/>
    </source>
</evidence>
<dbReference type="Pfam" id="PF00254">
    <property type="entry name" value="FKBP_C"/>
    <property type="match status" value="1"/>
</dbReference>
<comment type="similarity">
    <text evidence="2 7">Belongs to the FKBP-type PPIase family.</text>
</comment>
<dbReference type="NCBIfam" id="NF008602">
    <property type="entry name" value="PRK11570.1"/>
    <property type="match status" value="1"/>
</dbReference>
<dbReference type="SUPFAM" id="SSF54534">
    <property type="entry name" value="FKBP-like"/>
    <property type="match status" value="1"/>
</dbReference>
<evidence type="ECO:0000256" key="5">
    <source>
        <dbReference type="ARBA" id="ARBA00023235"/>
    </source>
</evidence>
<dbReference type="AlphaFoldDB" id="A0A558EPT9"/>
<keyword evidence="3 8" id="KW-0732">Signal</keyword>
<evidence type="ECO:0000256" key="7">
    <source>
        <dbReference type="RuleBase" id="RU003915"/>
    </source>
</evidence>
<dbReference type="FunFam" id="3.10.50.40:FF:000045">
    <property type="entry name" value="Peptidyl-prolyl cis-trans isomerase"/>
    <property type="match status" value="1"/>
</dbReference>
<dbReference type="InterPro" id="IPR036944">
    <property type="entry name" value="PPIase_FKBP_N_sf"/>
</dbReference>
<dbReference type="InterPro" id="IPR046357">
    <property type="entry name" value="PPIase_dom_sf"/>
</dbReference>
<dbReference type="PANTHER" id="PTHR43811">
    <property type="entry name" value="FKBP-TYPE PEPTIDYL-PROLYL CIS-TRANS ISOMERASE FKPA"/>
    <property type="match status" value="1"/>
</dbReference>
<accession>A0A558EPT9</accession>
<name>A0A558EPT9_9RHOO</name>
<feature type="chain" id="PRO_5021707632" description="Peptidyl-prolyl cis-trans isomerase" evidence="8">
    <location>
        <begin position="20"/>
        <end position="224"/>
    </location>
</feature>
<keyword evidence="4 6" id="KW-0697">Rotamase</keyword>
<dbReference type="PANTHER" id="PTHR43811:SF19">
    <property type="entry name" value="39 KDA FK506-BINDING NUCLEAR PROTEIN"/>
    <property type="match status" value="1"/>
</dbReference>
<dbReference type="Gene3D" id="3.10.50.40">
    <property type="match status" value="1"/>
</dbReference>
<evidence type="ECO:0000256" key="8">
    <source>
        <dbReference type="SAM" id="SignalP"/>
    </source>
</evidence>
<evidence type="ECO:0000313" key="11">
    <source>
        <dbReference type="Proteomes" id="UP000318349"/>
    </source>
</evidence>
<dbReference type="InterPro" id="IPR000774">
    <property type="entry name" value="PPIase_FKBP_N"/>
</dbReference>
<dbReference type="Proteomes" id="UP000318349">
    <property type="component" value="Unassembled WGS sequence"/>
</dbReference>
<keyword evidence="5 6" id="KW-0413">Isomerase</keyword>
<gene>
    <name evidence="10" type="ORF">FHP89_06975</name>
</gene>
<proteinExistence type="inferred from homology"/>
<comment type="caution">
    <text evidence="10">The sequence shown here is derived from an EMBL/GenBank/DDBJ whole genome shotgun (WGS) entry which is preliminary data.</text>
</comment>
<reference evidence="10 11" key="1">
    <citation type="submission" date="2019-07" db="EMBL/GenBank/DDBJ databases">
        <title>The pathways for chlorine oxyanion respiration interact through the shared metabolite chlorate.</title>
        <authorList>
            <person name="Barnum T.P."/>
            <person name="Cheng Y."/>
            <person name="Hill K.A."/>
            <person name="Lucas L.N."/>
            <person name="Carlson H.K."/>
            <person name="Coates J.D."/>
        </authorList>
    </citation>
    <scope>NUCLEOTIDE SEQUENCE [LARGE SCALE GENOMIC DNA]</scope>
    <source>
        <strain evidence="10 11">SFB-1</strain>
    </source>
</reference>
<evidence type="ECO:0000256" key="4">
    <source>
        <dbReference type="ARBA" id="ARBA00023110"/>
    </source>
</evidence>
<evidence type="ECO:0000313" key="10">
    <source>
        <dbReference type="EMBL" id="TVO78214.1"/>
    </source>
</evidence>
<organism evidence="10 11">
    <name type="scientific">Denitromonas halophila</name>
    <dbReference type="NCBI Taxonomy" id="1629404"/>
    <lineage>
        <taxon>Bacteria</taxon>
        <taxon>Pseudomonadati</taxon>
        <taxon>Pseudomonadota</taxon>
        <taxon>Betaproteobacteria</taxon>
        <taxon>Rhodocyclales</taxon>
        <taxon>Zoogloeaceae</taxon>
        <taxon>Denitromonas</taxon>
    </lineage>
</organism>
<dbReference type="GO" id="GO:0003755">
    <property type="term" value="F:peptidyl-prolyl cis-trans isomerase activity"/>
    <property type="evidence" value="ECO:0007669"/>
    <property type="project" value="UniProtKB-UniRule"/>
</dbReference>
<evidence type="ECO:0000256" key="3">
    <source>
        <dbReference type="ARBA" id="ARBA00022729"/>
    </source>
</evidence>
<evidence type="ECO:0000256" key="2">
    <source>
        <dbReference type="ARBA" id="ARBA00006577"/>
    </source>
</evidence>
<dbReference type="PROSITE" id="PS50059">
    <property type="entry name" value="FKBP_PPIASE"/>
    <property type="match status" value="1"/>
</dbReference>
<feature type="signal peptide" evidence="8">
    <location>
        <begin position="1"/>
        <end position="19"/>
    </location>
</feature>
<protein>
    <recommendedName>
        <fullName evidence="7">Peptidyl-prolyl cis-trans isomerase</fullName>
        <ecNumber evidence="7">5.2.1.8</ecNumber>
    </recommendedName>
</protein>
<dbReference type="GO" id="GO:0006457">
    <property type="term" value="P:protein folding"/>
    <property type="evidence" value="ECO:0007669"/>
    <property type="project" value="InterPro"/>
</dbReference>
<dbReference type="InterPro" id="IPR001179">
    <property type="entry name" value="PPIase_FKBP_dom"/>
</dbReference>
<dbReference type="EC" id="5.2.1.8" evidence="7"/>
<evidence type="ECO:0000259" key="9">
    <source>
        <dbReference type="PROSITE" id="PS50059"/>
    </source>
</evidence>
<dbReference type="EMBL" id="VMNI01000006">
    <property type="protein sequence ID" value="TVO78214.1"/>
    <property type="molecule type" value="Genomic_DNA"/>
</dbReference>
<dbReference type="Pfam" id="PF01346">
    <property type="entry name" value="FKBP_N"/>
    <property type="match status" value="1"/>
</dbReference>
<evidence type="ECO:0000256" key="6">
    <source>
        <dbReference type="PROSITE-ProRule" id="PRU00277"/>
    </source>
</evidence>